<dbReference type="PANTHER" id="PTHR24148">
    <property type="entry name" value="ANKYRIN REPEAT DOMAIN-CONTAINING PROTEIN 39 HOMOLOG-RELATED"/>
    <property type="match status" value="1"/>
</dbReference>
<protein>
    <submittedName>
        <fullName evidence="2">HET domain-containing protein</fullName>
    </submittedName>
</protein>
<dbReference type="InterPro" id="IPR010730">
    <property type="entry name" value="HET"/>
</dbReference>
<evidence type="ECO:0000259" key="1">
    <source>
        <dbReference type="Pfam" id="PF06985"/>
    </source>
</evidence>
<comment type="caution">
    <text evidence="2">The sequence shown here is derived from an EMBL/GenBank/DDBJ whole genome shotgun (WGS) entry which is preliminary data.</text>
</comment>
<evidence type="ECO:0000313" key="3">
    <source>
        <dbReference type="Proteomes" id="UP001303160"/>
    </source>
</evidence>
<dbReference type="Proteomes" id="UP001303160">
    <property type="component" value="Unassembled WGS sequence"/>
</dbReference>
<dbReference type="PANTHER" id="PTHR24148:SF64">
    <property type="entry name" value="HETEROKARYON INCOMPATIBILITY DOMAIN-CONTAINING PROTEIN"/>
    <property type="match status" value="1"/>
</dbReference>
<feature type="domain" description="Heterokaryon incompatibility" evidence="1">
    <location>
        <begin position="46"/>
        <end position="224"/>
    </location>
</feature>
<dbReference type="InterPro" id="IPR052895">
    <property type="entry name" value="HetReg/Transcr_Mod"/>
</dbReference>
<proteinExistence type="predicted"/>
<name>A0AAN6XQ64_9PEZI</name>
<dbReference type="Pfam" id="PF06985">
    <property type="entry name" value="HET"/>
    <property type="match status" value="1"/>
</dbReference>
<reference evidence="2" key="1">
    <citation type="journal article" date="2023" name="Mol. Phylogenet. Evol.">
        <title>Genome-scale phylogeny and comparative genomics of the fungal order Sordariales.</title>
        <authorList>
            <person name="Hensen N."/>
            <person name="Bonometti L."/>
            <person name="Westerberg I."/>
            <person name="Brannstrom I.O."/>
            <person name="Guillou S."/>
            <person name="Cros-Aarteil S."/>
            <person name="Calhoun S."/>
            <person name="Haridas S."/>
            <person name="Kuo A."/>
            <person name="Mondo S."/>
            <person name="Pangilinan J."/>
            <person name="Riley R."/>
            <person name="LaButti K."/>
            <person name="Andreopoulos B."/>
            <person name="Lipzen A."/>
            <person name="Chen C."/>
            <person name="Yan M."/>
            <person name="Daum C."/>
            <person name="Ng V."/>
            <person name="Clum A."/>
            <person name="Steindorff A."/>
            <person name="Ohm R.A."/>
            <person name="Martin F."/>
            <person name="Silar P."/>
            <person name="Natvig D.O."/>
            <person name="Lalanne C."/>
            <person name="Gautier V."/>
            <person name="Ament-Velasquez S.L."/>
            <person name="Kruys A."/>
            <person name="Hutchinson M.I."/>
            <person name="Powell A.J."/>
            <person name="Barry K."/>
            <person name="Miller A.N."/>
            <person name="Grigoriev I.V."/>
            <person name="Debuchy R."/>
            <person name="Gladieux P."/>
            <person name="Hiltunen Thoren M."/>
            <person name="Johannesson H."/>
        </authorList>
    </citation>
    <scope>NUCLEOTIDE SEQUENCE</scope>
    <source>
        <strain evidence="2">CBS 315.58</strain>
    </source>
</reference>
<evidence type="ECO:0000313" key="2">
    <source>
        <dbReference type="EMBL" id="KAK4204523.1"/>
    </source>
</evidence>
<dbReference type="Pfam" id="PF26639">
    <property type="entry name" value="Het-6_barrel"/>
    <property type="match status" value="1"/>
</dbReference>
<keyword evidence="3" id="KW-1185">Reference proteome</keyword>
<gene>
    <name evidence="2" type="ORF">QBC40DRAFT_191598</name>
</gene>
<dbReference type="AlphaFoldDB" id="A0AAN6XQ64"/>
<reference evidence="2" key="2">
    <citation type="submission" date="2023-05" db="EMBL/GenBank/DDBJ databases">
        <authorList>
            <consortium name="Lawrence Berkeley National Laboratory"/>
            <person name="Steindorff A."/>
            <person name="Hensen N."/>
            <person name="Bonometti L."/>
            <person name="Westerberg I."/>
            <person name="Brannstrom I.O."/>
            <person name="Guillou S."/>
            <person name="Cros-Aarteil S."/>
            <person name="Calhoun S."/>
            <person name="Haridas S."/>
            <person name="Kuo A."/>
            <person name="Mondo S."/>
            <person name="Pangilinan J."/>
            <person name="Riley R."/>
            <person name="Labutti K."/>
            <person name="Andreopoulos B."/>
            <person name="Lipzen A."/>
            <person name="Chen C."/>
            <person name="Yanf M."/>
            <person name="Daum C."/>
            <person name="Ng V."/>
            <person name="Clum A."/>
            <person name="Ohm R."/>
            <person name="Martin F."/>
            <person name="Silar P."/>
            <person name="Natvig D."/>
            <person name="Lalanne C."/>
            <person name="Gautier V."/>
            <person name="Ament-Velasquez S.L."/>
            <person name="Kruys A."/>
            <person name="Hutchinson M.I."/>
            <person name="Powell A.J."/>
            <person name="Barry K."/>
            <person name="Miller A.N."/>
            <person name="Grigoriev I.V."/>
            <person name="Debuchy R."/>
            <person name="Gladieux P."/>
            <person name="Thoren M.H."/>
            <person name="Johannesson H."/>
        </authorList>
    </citation>
    <scope>NUCLEOTIDE SEQUENCE</scope>
    <source>
        <strain evidence="2">CBS 315.58</strain>
    </source>
</reference>
<dbReference type="EMBL" id="MU863881">
    <property type="protein sequence ID" value="KAK4204523.1"/>
    <property type="molecule type" value="Genomic_DNA"/>
</dbReference>
<accession>A0AAN6XQ64</accession>
<sequence>MSRPYEYPYLETGFIRLLHILSVSPEIRVRVDVAPLDTDPANQPVYTALSYRWGDDKPFSRVIVEPQDQYVDIAQNLTVCLQHLDSFVGTNIWIDAVCINQKDEEEKSRQVSRMASVYEQASKVLSWLGPSADDSDAAMEGINRYGSKARDAGLLNIDKDLLTTWPDVGDNPVHMHTRDLVIALMKKANEAEGDDNRKEERFPRLAFAALTHRDYFNRVWIKQEVTLAHNSIFICGFGRTEAESFHAAAMFYGMLTMWETTEYRAGRQSRVPGPFSVEELTTAPGGPWSLLKKTTTDPAIGACFSGRRKYQRGGGKLPLFELLHTSYVRSGALGLQSKEPLDKVYALLGMAADASELGIYTDYTKTPDEAFEHVARSLTAKGHVDILKWCRSRRGRPPTWVPDFGANISYTWSDDMGVPIFKATGSRTQPMEILLDSKGSRPATIRLQGIQLDTVAAVGSEFVHDDTRSYHQEAARRMFAEVKGFLEQSPIYPRTQWDDVLWRIPICDREYHPTSMYFRRATMELSGKQFELLRTQPLENENVMAETWSYQATMQYKDGARPIYLGKGYVGLAPKETTPEDIVVLIYGGSTPFVLRPAGVAREYYLVGEAYVYGVMDGEMMDAGLEEAVFTLC</sequence>
<organism evidence="2 3">
    <name type="scientific">Triangularia verruculosa</name>
    <dbReference type="NCBI Taxonomy" id="2587418"/>
    <lineage>
        <taxon>Eukaryota</taxon>
        <taxon>Fungi</taxon>
        <taxon>Dikarya</taxon>
        <taxon>Ascomycota</taxon>
        <taxon>Pezizomycotina</taxon>
        <taxon>Sordariomycetes</taxon>
        <taxon>Sordariomycetidae</taxon>
        <taxon>Sordariales</taxon>
        <taxon>Podosporaceae</taxon>
        <taxon>Triangularia</taxon>
    </lineage>
</organism>